<name>C7MKW7_CRYCD</name>
<accession>C7MKW7</accession>
<feature type="compositionally biased region" description="Polar residues" evidence="1">
    <location>
        <begin position="24"/>
        <end position="38"/>
    </location>
</feature>
<dbReference type="Proteomes" id="UP000000954">
    <property type="component" value="Chromosome"/>
</dbReference>
<feature type="compositionally biased region" description="Basic and acidic residues" evidence="1">
    <location>
        <begin position="79"/>
        <end position="88"/>
    </location>
</feature>
<feature type="compositionally biased region" description="Low complexity" evidence="1">
    <location>
        <begin position="57"/>
        <end position="75"/>
    </location>
</feature>
<organism evidence="3 4">
    <name type="scientific">Cryptobacterium curtum (strain ATCC 700683 / DSM 15641 / CCUG 43107 / 12-3)</name>
    <dbReference type="NCBI Taxonomy" id="469378"/>
    <lineage>
        <taxon>Bacteria</taxon>
        <taxon>Bacillati</taxon>
        <taxon>Actinomycetota</taxon>
        <taxon>Coriobacteriia</taxon>
        <taxon>Eggerthellales</taxon>
        <taxon>Eggerthellaceae</taxon>
        <taxon>Cryptobacterium</taxon>
    </lineage>
</organism>
<dbReference type="EMBL" id="CP001682">
    <property type="protein sequence ID" value="ACU94914.1"/>
    <property type="molecule type" value="Genomic_DNA"/>
</dbReference>
<proteinExistence type="predicted"/>
<keyword evidence="2" id="KW-0472">Membrane</keyword>
<reference evidence="3 4" key="1">
    <citation type="journal article" date="2009" name="Stand. Genomic Sci.">
        <title>Complete genome sequence of Cryptobacterium curtum type strain (12-3).</title>
        <authorList>
            <person name="Mavrommatis K."/>
            <person name="Pukall R."/>
            <person name="Rohde C."/>
            <person name="Chen F."/>
            <person name="Sims D."/>
            <person name="Brettin T."/>
            <person name="Kuske C."/>
            <person name="Detter J.C."/>
            <person name="Han C."/>
            <person name="Lapidus A."/>
            <person name="Copeland A."/>
            <person name="Glavina Del Rio T."/>
            <person name="Nolan M."/>
            <person name="Lucas S."/>
            <person name="Tice H."/>
            <person name="Cheng J.F."/>
            <person name="Bruce D."/>
            <person name="Goodwin L."/>
            <person name="Pitluck S."/>
            <person name="Ovchinnikova G."/>
            <person name="Pati A."/>
            <person name="Ivanova N."/>
            <person name="Chen A."/>
            <person name="Palaniappan K."/>
            <person name="Chain P."/>
            <person name="D'haeseleer P."/>
            <person name="Goker M."/>
            <person name="Bristow J."/>
            <person name="Eisen J.A."/>
            <person name="Markowitz V."/>
            <person name="Hugenholtz P."/>
            <person name="Rohde M."/>
            <person name="Klenk H.P."/>
            <person name="Kyrpides N.C."/>
        </authorList>
    </citation>
    <scope>NUCLEOTIDE SEQUENCE [LARGE SCALE GENOMIC DNA]</scope>
    <source>
        <strain evidence="4">ATCC 700683 / DSM 15641 / 12-3</strain>
    </source>
</reference>
<gene>
    <name evidence="3" type="ordered locus">Ccur_12290</name>
</gene>
<keyword evidence="4" id="KW-1185">Reference proteome</keyword>
<feature type="region of interest" description="Disordered" evidence="1">
    <location>
        <begin position="1"/>
        <end position="122"/>
    </location>
</feature>
<dbReference type="AlphaFoldDB" id="C7MKW7"/>
<dbReference type="RefSeq" id="WP_015778777.1">
    <property type="nucleotide sequence ID" value="NC_013170.1"/>
</dbReference>
<sequence>MSKDDRFPHLSLNDDDDEIVIQAGATSRATARESVQSSNEEREIAHRGKATEPHSPSADAANSAEAASSTSATDTELADENRLHKTTELAEVEADQAPGSQADRDELSRHEGQKFRRADEFSMQTTEDDLHASGPFTRMRAIILIVGVLALAAWIIWWVLR</sequence>
<feature type="compositionally biased region" description="Basic and acidic residues" evidence="1">
    <location>
        <begin position="39"/>
        <end position="52"/>
    </location>
</feature>
<evidence type="ECO:0000313" key="4">
    <source>
        <dbReference type="Proteomes" id="UP000000954"/>
    </source>
</evidence>
<dbReference type="KEGG" id="ccu:Ccur_12290"/>
<evidence type="ECO:0000313" key="3">
    <source>
        <dbReference type="EMBL" id="ACU94914.1"/>
    </source>
</evidence>
<evidence type="ECO:0000256" key="2">
    <source>
        <dbReference type="SAM" id="Phobius"/>
    </source>
</evidence>
<evidence type="ECO:0000256" key="1">
    <source>
        <dbReference type="SAM" id="MobiDB-lite"/>
    </source>
</evidence>
<keyword evidence="2" id="KW-1133">Transmembrane helix</keyword>
<dbReference type="HOGENOM" id="CLU_1640939_0_0_11"/>
<feature type="transmembrane region" description="Helical" evidence="2">
    <location>
        <begin position="141"/>
        <end position="160"/>
    </location>
</feature>
<keyword evidence="2" id="KW-0812">Transmembrane</keyword>
<protein>
    <submittedName>
        <fullName evidence="3">Uncharacterized protein</fullName>
    </submittedName>
</protein>
<feature type="compositionally biased region" description="Basic and acidic residues" evidence="1">
    <location>
        <begin position="102"/>
        <end position="120"/>
    </location>
</feature>
<dbReference type="STRING" id="469378.Ccur_12290"/>